<dbReference type="OrthoDB" id="87732at2157"/>
<organism evidence="6 7">
    <name type="scientific">Candidatus Acidianus copahuensis</name>
    <dbReference type="NCBI Taxonomy" id="1160895"/>
    <lineage>
        <taxon>Archaea</taxon>
        <taxon>Thermoproteota</taxon>
        <taxon>Thermoprotei</taxon>
        <taxon>Sulfolobales</taxon>
        <taxon>Sulfolobaceae</taxon>
        <taxon>Acidianus</taxon>
    </lineage>
</organism>
<dbReference type="PROSITE" id="PS00211">
    <property type="entry name" value="ABC_TRANSPORTER_1"/>
    <property type="match status" value="1"/>
</dbReference>
<dbReference type="PANTHER" id="PTHR42711">
    <property type="entry name" value="ABC TRANSPORTER ATP-BINDING PROTEIN"/>
    <property type="match status" value="1"/>
</dbReference>
<evidence type="ECO:0000259" key="5">
    <source>
        <dbReference type="PROSITE" id="PS50893"/>
    </source>
</evidence>
<proteinExistence type="inferred from homology"/>
<keyword evidence="4" id="KW-0067">ATP-binding</keyword>
<dbReference type="Proteomes" id="UP000024332">
    <property type="component" value="Unassembled WGS sequence"/>
</dbReference>
<dbReference type="PANTHER" id="PTHR42711:SF5">
    <property type="entry name" value="ABC TRANSPORTER ATP-BINDING PROTEIN NATA"/>
    <property type="match status" value="1"/>
</dbReference>
<dbReference type="SMART" id="SM00382">
    <property type="entry name" value="AAA"/>
    <property type="match status" value="1"/>
</dbReference>
<keyword evidence="3" id="KW-0547">Nucleotide-binding</keyword>
<dbReference type="STRING" id="1160895.CM19_00355"/>
<sequence>MEALIDVQHVWKLYGKFVANEDISLTLYKGEIVSLLGPNGAGKTTLVKQLYGELLPNKGKITVLGNNPTNRKIMKSIGIIPQEVQPYEDLTVWDNIYYLGKIKGVKTKQIYERGEDLLRKLELLEKRNTLAMKLSGGMKRKLLLATSLINDPKLVILDEPTTGLDARARREVWNILLGLKKEGKSILLTTHYLDEAEKLSDRIYFINRKIVIEGLTSEIKEKFSDWYELIDYDSGKTIRIKGEDELKKVISNLNGKFEVRLPSLEEIYLEVFKDVS</sequence>
<dbReference type="Gene3D" id="3.40.50.300">
    <property type="entry name" value="P-loop containing nucleotide triphosphate hydrolases"/>
    <property type="match status" value="1"/>
</dbReference>
<dbReference type="InterPro" id="IPR017871">
    <property type="entry name" value="ABC_transporter-like_CS"/>
</dbReference>
<dbReference type="PROSITE" id="PS50893">
    <property type="entry name" value="ABC_TRANSPORTER_2"/>
    <property type="match status" value="1"/>
</dbReference>
<evidence type="ECO:0000256" key="4">
    <source>
        <dbReference type="ARBA" id="ARBA00022840"/>
    </source>
</evidence>
<dbReference type="CDD" id="cd03230">
    <property type="entry name" value="ABC_DR_subfamily_A"/>
    <property type="match status" value="1"/>
</dbReference>
<dbReference type="InterPro" id="IPR003593">
    <property type="entry name" value="AAA+_ATPase"/>
</dbReference>
<keyword evidence="7" id="KW-1185">Reference proteome</keyword>
<dbReference type="InterPro" id="IPR003439">
    <property type="entry name" value="ABC_transporter-like_ATP-bd"/>
</dbReference>
<evidence type="ECO:0000256" key="2">
    <source>
        <dbReference type="ARBA" id="ARBA00022448"/>
    </source>
</evidence>
<dbReference type="InterPro" id="IPR050763">
    <property type="entry name" value="ABC_transporter_ATP-binding"/>
</dbReference>
<comment type="caution">
    <text evidence="6">The sequence shown here is derived from an EMBL/GenBank/DDBJ whole genome shotgun (WGS) entry which is preliminary data.</text>
</comment>
<evidence type="ECO:0000313" key="7">
    <source>
        <dbReference type="Proteomes" id="UP000024332"/>
    </source>
</evidence>
<keyword evidence="2" id="KW-0813">Transport</keyword>
<evidence type="ECO:0000256" key="1">
    <source>
        <dbReference type="ARBA" id="ARBA00005417"/>
    </source>
</evidence>
<dbReference type="EMBL" id="JFZT01000005">
    <property type="protein sequence ID" value="EZQ12051.1"/>
    <property type="molecule type" value="Genomic_DNA"/>
</dbReference>
<feature type="domain" description="ABC transporter" evidence="5">
    <location>
        <begin position="5"/>
        <end position="233"/>
    </location>
</feature>
<name>A0A031LW66_9CREN</name>
<gene>
    <name evidence="6" type="ORF">CM19_00355</name>
</gene>
<comment type="similarity">
    <text evidence="1">Belongs to the ABC transporter superfamily.</text>
</comment>
<dbReference type="RefSeq" id="WP_048098464.1">
    <property type="nucleotide sequence ID" value="NZ_JFZT01000005.1"/>
</dbReference>
<evidence type="ECO:0000256" key="3">
    <source>
        <dbReference type="ARBA" id="ARBA00022741"/>
    </source>
</evidence>
<dbReference type="InterPro" id="IPR027417">
    <property type="entry name" value="P-loop_NTPase"/>
</dbReference>
<dbReference type="GO" id="GO:0005524">
    <property type="term" value="F:ATP binding"/>
    <property type="evidence" value="ECO:0007669"/>
    <property type="project" value="UniProtKB-KW"/>
</dbReference>
<dbReference type="GO" id="GO:0016887">
    <property type="term" value="F:ATP hydrolysis activity"/>
    <property type="evidence" value="ECO:0007669"/>
    <property type="project" value="InterPro"/>
</dbReference>
<dbReference type="AlphaFoldDB" id="A0A031LW66"/>
<protein>
    <submittedName>
        <fullName evidence="6">MarR family transcriptional regulator</fullName>
    </submittedName>
</protein>
<reference evidence="6 7" key="1">
    <citation type="submission" date="2014-03" db="EMBL/GenBank/DDBJ databases">
        <title>Draft genome sequence of the novel thermoacidophilic archaea Acidianus copahuensis ALE1 strain, isolated from Copahue volcanic area in Neuquen Argentina.</title>
        <authorList>
            <person name="Urbieta M.S."/>
            <person name="Rascovan N."/>
            <person name="Castro C."/>
            <person name="Revale S."/>
            <person name="Giaveno M.A."/>
            <person name="Vazquez M.P."/>
            <person name="Donati E.R."/>
        </authorList>
    </citation>
    <scope>NUCLEOTIDE SEQUENCE [LARGE SCALE GENOMIC DNA]</scope>
    <source>
        <strain evidence="6 7">ALE1</strain>
    </source>
</reference>
<dbReference type="SUPFAM" id="SSF52540">
    <property type="entry name" value="P-loop containing nucleoside triphosphate hydrolases"/>
    <property type="match status" value="1"/>
</dbReference>
<accession>A0A031LW66</accession>
<dbReference type="Pfam" id="PF00005">
    <property type="entry name" value="ABC_tran"/>
    <property type="match status" value="1"/>
</dbReference>
<evidence type="ECO:0000313" key="6">
    <source>
        <dbReference type="EMBL" id="EZQ12051.1"/>
    </source>
</evidence>